<dbReference type="EC" id="2.1.1.72" evidence="2"/>
<keyword evidence="11" id="KW-1185">Reference proteome</keyword>
<proteinExistence type="inferred from homology"/>
<evidence type="ECO:0000313" key="10">
    <source>
        <dbReference type="EMBL" id="BAS29192.1"/>
    </source>
</evidence>
<evidence type="ECO:0000259" key="8">
    <source>
        <dbReference type="Pfam" id="PF02384"/>
    </source>
</evidence>
<evidence type="ECO:0000256" key="3">
    <source>
        <dbReference type="ARBA" id="ARBA00022603"/>
    </source>
</evidence>
<dbReference type="GO" id="GO:0009307">
    <property type="term" value="P:DNA restriction-modification system"/>
    <property type="evidence" value="ECO:0007669"/>
    <property type="project" value="UniProtKB-KW"/>
</dbReference>
<dbReference type="STRING" id="1555112.LIP_3380"/>
<dbReference type="CDD" id="cd02440">
    <property type="entry name" value="AdoMet_MTases"/>
    <property type="match status" value="1"/>
</dbReference>
<gene>
    <name evidence="10" type="ORF">LIP_3380</name>
</gene>
<keyword evidence="5" id="KW-0949">S-adenosyl-L-methionine</keyword>
<dbReference type="PANTHER" id="PTHR42933:SF3">
    <property type="entry name" value="TYPE I RESTRICTION ENZYME MJAVIII METHYLASE SUBUNIT"/>
    <property type="match status" value="1"/>
</dbReference>
<dbReference type="InterPro" id="IPR022749">
    <property type="entry name" value="D12N6_MeTrfase_N"/>
</dbReference>
<dbReference type="GO" id="GO:0003677">
    <property type="term" value="F:DNA binding"/>
    <property type="evidence" value="ECO:0007669"/>
    <property type="project" value="InterPro"/>
</dbReference>
<dbReference type="PRINTS" id="PR00507">
    <property type="entry name" value="N12N6MTFRASE"/>
</dbReference>
<organism evidence="10 11">
    <name type="scientific">Limnochorda pilosa</name>
    <dbReference type="NCBI Taxonomy" id="1555112"/>
    <lineage>
        <taxon>Bacteria</taxon>
        <taxon>Bacillati</taxon>
        <taxon>Bacillota</taxon>
        <taxon>Limnochordia</taxon>
        <taxon>Limnochordales</taxon>
        <taxon>Limnochordaceae</taxon>
        <taxon>Limnochorda</taxon>
    </lineage>
</organism>
<dbReference type="Pfam" id="PF12161">
    <property type="entry name" value="HsdM_N"/>
    <property type="match status" value="1"/>
</dbReference>
<feature type="domain" description="N6 adenine-specific DNA methyltransferase N-terminal" evidence="9">
    <location>
        <begin position="9"/>
        <end position="140"/>
    </location>
</feature>
<reference evidence="11" key="2">
    <citation type="journal article" date="2016" name="Int. J. Syst. Evol. Microbiol.">
        <title>Complete genome sequence and cell structure of Limnochorda pilosa, a Gram-negative spore-former within the phylum Firmicutes.</title>
        <authorList>
            <person name="Watanabe M."/>
            <person name="Kojima H."/>
            <person name="Fukui M."/>
        </authorList>
    </citation>
    <scope>NUCLEOTIDE SEQUENCE [LARGE SCALE GENOMIC DNA]</scope>
    <source>
        <strain evidence="11">HC45</strain>
    </source>
</reference>
<dbReference type="KEGG" id="lpil:LIP_3380"/>
<dbReference type="InterPro" id="IPR038333">
    <property type="entry name" value="T1MK-like_N_sf"/>
</dbReference>
<dbReference type="PANTHER" id="PTHR42933">
    <property type="entry name" value="SLR6095 PROTEIN"/>
    <property type="match status" value="1"/>
</dbReference>
<dbReference type="Proteomes" id="UP000065807">
    <property type="component" value="Chromosome"/>
</dbReference>
<dbReference type="PROSITE" id="PS00092">
    <property type="entry name" value="N6_MTASE"/>
    <property type="match status" value="1"/>
</dbReference>
<dbReference type="Gene3D" id="1.20.1260.30">
    <property type="match status" value="1"/>
</dbReference>
<keyword evidence="3 10" id="KW-0489">Methyltransferase</keyword>
<dbReference type="GO" id="GO:0008170">
    <property type="term" value="F:N-methyltransferase activity"/>
    <property type="evidence" value="ECO:0007669"/>
    <property type="project" value="InterPro"/>
</dbReference>
<accession>A0A0K2SQC5</accession>
<dbReference type="InterPro" id="IPR002052">
    <property type="entry name" value="DNA_methylase_N6_adenine_CS"/>
</dbReference>
<dbReference type="PATRIC" id="fig|1555112.3.peg.3416"/>
<dbReference type="EMBL" id="AP014924">
    <property type="protein sequence ID" value="BAS29192.1"/>
    <property type="molecule type" value="Genomic_DNA"/>
</dbReference>
<dbReference type="OrthoDB" id="9814572at2"/>
<evidence type="ECO:0000256" key="4">
    <source>
        <dbReference type="ARBA" id="ARBA00022679"/>
    </source>
</evidence>
<evidence type="ECO:0000256" key="1">
    <source>
        <dbReference type="ARBA" id="ARBA00006594"/>
    </source>
</evidence>
<reference evidence="11" key="1">
    <citation type="submission" date="2015-07" db="EMBL/GenBank/DDBJ databases">
        <title>Complete genome sequence and phylogenetic analysis of Limnochorda pilosa.</title>
        <authorList>
            <person name="Watanabe M."/>
            <person name="Kojima H."/>
            <person name="Fukui M."/>
        </authorList>
    </citation>
    <scope>NUCLEOTIDE SEQUENCE [LARGE SCALE GENOMIC DNA]</scope>
    <source>
        <strain evidence="11">HC45</strain>
    </source>
</reference>
<dbReference type="Gene3D" id="3.40.50.150">
    <property type="entry name" value="Vaccinia Virus protein VP39"/>
    <property type="match status" value="1"/>
</dbReference>
<protein>
    <recommendedName>
        <fullName evidence="2">site-specific DNA-methyltransferase (adenine-specific)</fullName>
        <ecNumber evidence="2">2.1.1.72</ecNumber>
    </recommendedName>
</protein>
<dbReference type="REBASE" id="124157">
    <property type="entry name" value="M.LpiHC45ORF3380P"/>
</dbReference>
<dbReference type="InterPro" id="IPR029063">
    <property type="entry name" value="SAM-dependent_MTases_sf"/>
</dbReference>
<sequence length="386" mass="43508">MNNFGEKVSFIWSVADLLRGPYRPNQYKDVMLPMTVLRRLDCVLEPTKDKVLEASEKWSGKGEGVLHGKLTRASGASFFNTSRYTFEKLKGDPDHIAANLTDYIKGFSSQAREIIEHFGFEEHIAKLDKVDRLFLLVSKFCEIDLHPDSVSNIEMGYIFEELIRRFNEASNEEAGDHFTPREVIRLMVNLLFLPDSEVLTTKGIVKTLYDPASGTGGMLSVAEEYVRELNPDARLEVFGQDYNSQAYAICGSDMMIKGHDIHNIRFGDSFTADHFAAKKFDYMLANPPFGVKWEAQADYIKREHEEQGFGGRFGAGLPRINDGSLLFLQHMISKMKDPAEGGTRLAIVFNGSPLFTGSAGSGESEIRRWIIENDWLEGIVALGYEF</sequence>
<dbReference type="SUPFAM" id="SSF53335">
    <property type="entry name" value="S-adenosyl-L-methionine-dependent methyltransferases"/>
    <property type="match status" value="1"/>
</dbReference>
<dbReference type="Pfam" id="PF02384">
    <property type="entry name" value="N6_Mtase"/>
    <property type="match status" value="1"/>
</dbReference>
<name>A0A0K2SQC5_LIMPI</name>
<keyword evidence="6" id="KW-0680">Restriction system</keyword>
<dbReference type="GO" id="GO:0009007">
    <property type="term" value="F:site-specific DNA-methyltransferase (adenine-specific) activity"/>
    <property type="evidence" value="ECO:0007669"/>
    <property type="project" value="UniProtKB-EC"/>
</dbReference>
<keyword evidence="4 10" id="KW-0808">Transferase</keyword>
<feature type="domain" description="DNA methylase adenine-specific" evidence="8">
    <location>
        <begin position="155"/>
        <end position="383"/>
    </location>
</feature>
<comment type="similarity">
    <text evidence="1">Belongs to the N(4)/N(6)-methyltransferase family.</text>
</comment>
<evidence type="ECO:0000256" key="7">
    <source>
        <dbReference type="ARBA" id="ARBA00047942"/>
    </source>
</evidence>
<evidence type="ECO:0000256" key="5">
    <source>
        <dbReference type="ARBA" id="ARBA00022691"/>
    </source>
</evidence>
<comment type="catalytic activity">
    <reaction evidence="7">
        <text>a 2'-deoxyadenosine in DNA + S-adenosyl-L-methionine = an N(6)-methyl-2'-deoxyadenosine in DNA + S-adenosyl-L-homocysteine + H(+)</text>
        <dbReference type="Rhea" id="RHEA:15197"/>
        <dbReference type="Rhea" id="RHEA-COMP:12418"/>
        <dbReference type="Rhea" id="RHEA-COMP:12419"/>
        <dbReference type="ChEBI" id="CHEBI:15378"/>
        <dbReference type="ChEBI" id="CHEBI:57856"/>
        <dbReference type="ChEBI" id="CHEBI:59789"/>
        <dbReference type="ChEBI" id="CHEBI:90615"/>
        <dbReference type="ChEBI" id="CHEBI:90616"/>
        <dbReference type="EC" id="2.1.1.72"/>
    </reaction>
</comment>
<dbReference type="AlphaFoldDB" id="A0A0K2SQC5"/>
<evidence type="ECO:0000256" key="2">
    <source>
        <dbReference type="ARBA" id="ARBA00011900"/>
    </source>
</evidence>
<dbReference type="GO" id="GO:0032259">
    <property type="term" value="P:methylation"/>
    <property type="evidence" value="ECO:0007669"/>
    <property type="project" value="UniProtKB-KW"/>
</dbReference>
<dbReference type="InterPro" id="IPR003356">
    <property type="entry name" value="DNA_methylase_A-5"/>
</dbReference>
<evidence type="ECO:0000259" key="9">
    <source>
        <dbReference type="Pfam" id="PF12161"/>
    </source>
</evidence>
<dbReference type="InterPro" id="IPR051537">
    <property type="entry name" value="DNA_Adenine_Mtase"/>
</dbReference>
<evidence type="ECO:0000256" key="6">
    <source>
        <dbReference type="ARBA" id="ARBA00022747"/>
    </source>
</evidence>
<evidence type="ECO:0000313" key="11">
    <source>
        <dbReference type="Proteomes" id="UP000065807"/>
    </source>
</evidence>